<dbReference type="Gene3D" id="3.10.10.10">
    <property type="entry name" value="HIV Type 1 Reverse Transcriptase, subunit A, domain 1"/>
    <property type="match status" value="1"/>
</dbReference>
<reference evidence="2" key="1">
    <citation type="submission" date="2021-03" db="EMBL/GenBank/DDBJ databases">
        <authorList>
            <person name="Bekaert M."/>
        </authorList>
    </citation>
    <scope>NUCLEOTIDE SEQUENCE</scope>
</reference>
<evidence type="ECO:0000313" key="2">
    <source>
        <dbReference type="EMBL" id="CAG2236790.1"/>
    </source>
</evidence>
<dbReference type="PROSITE" id="PS50994">
    <property type="entry name" value="INTEGRASE"/>
    <property type="match status" value="1"/>
</dbReference>
<evidence type="ECO:0000259" key="1">
    <source>
        <dbReference type="PROSITE" id="PS50994"/>
    </source>
</evidence>
<organism evidence="2 3">
    <name type="scientific">Mytilus edulis</name>
    <name type="common">Blue mussel</name>
    <dbReference type="NCBI Taxonomy" id="6550"/>
    <lineage>
        <taxon>Eukaryota</taxon>
        <taxon>Metazoa</taxon>
        <taxon>Spiralia</taxon>
        <taxon>Lophotrochozoa</taxon>
        <taxon>Mollusca</taxon>
        <taxon>Bivalvia</taxon>
        <taxon>Autobranchia</taxon>
        <taxon>Pteriomorphia</taxon>
        <taxon>Mytilida</taxon>
        <taxon>Mytiloidea</taxon>
        <taxon>Mytilidae</taxon>
        <taxon>Mytilinae</taxon>
        <taxon>Mytilus</taxon>
    </lineage>
</organism>
<dbReference type="AlphaFoldDB" id="A0A8S3U403"/>
<accession>A0A8S3U403</accession>
<proteinExistence type="predicted"/>
<dbReference type="PANTHER" id="PTHR37984">
    <property type="entry name" value="PROTEIN CBG26694"/>
    <property type="match status" value="1"/>
</dbReference>
<dbReference type="Gene3D" id="3.30.420.10">
    <property type="entry name" value="Ribonuclease H-like superfamily/Ribonuclease H"/>
    <property type="match status" value="1"/>
</dbReference>
<dbReference type="Pfam" id="PF00665">
    <property type="entry name" value="rve"/>
    <property type="match status" value="1"/>
</dbReference>
<dbReference type="InterPro" id="IPR043502">
    <property type="entry name" value="DNA/RNA_pol_sf"/>
</dbReference>
<dbReference type="GO" id="GO:0015074">
    <property type="term" value="P:DNA integration"/>
    <property type="evidence" value="ECO:0007669"/>
    <property type="project" value="InterPro"/>
</dbReference>
<dbReference type="GO" id="GO:0003676">
    <property type="term" value="F:nucleic acid binding"/>
    <property type="evidence" value="ECO:0007669"/>
    <property type="project" value="InterPro"/>
</dbReference>
<comment type="caution">
    <text evidence="2">The sequence shown here is derived from an EMBL/GenBank/DDBJ whole genome shotgun (WGS) entry which is preliminary data.</text>
</comment>
<dbReference type="InterPro" id="IPR012337">
    <property type="entry name" value="RNaseH-like_sf"/>
</dbReference>
<evidence type="ECO:0000313" key="3">
    <source>
        <dbReference type="Proteomes" id="UP000683360"/>
    </source>
</evidence>
<gene>
    <name evidence="2" type="ORF">MEDL_49268</name>
</gene>
<sequence>MLKNDVIEPSNSAWSSPVLLVTKKDNSVRFCVDFRALNSLNLLSVENTETCSTKAASEIPTIRVIQTDPGETSIAVHDDIEDDSIPNWLSMWSRNKFHAGKKLIQTLKSFFELKSLHLAKPPRSAFKGVHILIAIDILGPCPVTRNANEYLIVITDYFTKWTESFAMSNHTVLTVADKLVTEVFCRFGVPSQLHSDQGRVYIRFIMAEIDSIIIDVDDHEMMSLDKDLRLPWPSNGMSCDVKDCSDYIYSSYNSYIKHWKKYQNRNSNFYNVLIVSRVQ</sequence>
<dbReference type="EMBL" id="CAJPWZ010002367">
    <property type="protein sequence ID" value="CAG2236790.1"/>
    <property type="molecule type" value="Genomic_DNA"/>
</dbReference>
<feature type="domain" description="Integrase catalytic" evidence="1">
    <location>
        <begin position="118"/>
        <end position="202"/>
    </location>
</feature>
<dbReference type="PANTHER" id="PTHR37984:SF15">
    <property type="entry name" value="INTEGRASE CATALYTIC DOMAIN-CONTAINING PROTEIN"/>
    <property type="match status" value="1"/>
</dbReference>
<keyword evidence="3" id="KW-1185">Reference proteome</keyword>
<dbReference type="SUPFAM" id="SSF56672">
    <property type="entry name" value="DNA/RNA polymerases"/>
    <property type="match status" value="1"/>
</dbReference>
<dbReference type="InterPro" id="IPR036397">
    <property type="entry name" value="RNaseH_sf"/>
</dbReference>
<dbReference type="InterPro" id="IPR001584">
    <property type="entry name" value="Integrase_cat-core"/>
</dbReference>
<dbReference type="SUPFAM" id="SSF53098">
    <property type="entry name" value="Ribonuclease H-like"/>
    <property type="match status" value="1"/>
</dbReference>
<dbReference type="OrthoDB" id="10047206at2759"/>
<protein>
    <recommendedName>
        <fullName evidence="1">Integrase catalytic domain-containing protein</fullName>
    </recommendedName>
</protein>
<name>A0A8S3U403_MYTED</name>
<dbReference type="InterPro" id="IPR050951">
    <property type="entry name" value="Retrovirus_Pol_polyprotein"/>
</dbReference>
<dbReference type="Proteomes" id="UP000683360">
    <property type="component" value="Unassembled WGS sequence"/>
</dbReference>